<accession>A0A1E3X210</accession>
<sequence length="66" mass="7343">MTENQKLDKAVEALYSALTCVWEDNGNIMAEAVSDYVISVLVDTTGKTFSEVEAEVKRRVARAQTF</sequence>
<evidence type="ECO:0000313" key="1">
    <source>
        <dbReference type="EMBL" id="ODS29733.1"/>
    </source>
</evidence>
<reference evidence="1 2" key="1">
    <citation type="submission" date="2016-07" db="EMBL/GenBank/DDBJ databases">
        <title>Draft genome of Scalindua rubra, obtained from a brine-seawater interface in the Red Sea, sheds light on salt adaptation in anammox bacteria.</title>
        <authorList>
            <person name="Speth D.R."/>
            <person name="Lagkouvardos I."/>
            <person name="Wang Y."/>
            <person name="Qian P.-Y."/>
            <person name="Dutilh B.E."/>
            <person name="Jetten M.S."/>
        </authorList>
    </citation>
    <scope>NUCLEOTIDE SEQUENCE [LARGE SCALE GENOMIC DNA]</scope>
    <source>
        <strain evidence="1">BSI-1</strain>
    </source>
</reference>
<dbReference type="AlphaFoldDB" id="A0A1E3X210"/>
<evidence type="ECO:0000313" key="2">
    <source>
        <dbReference type="Proteomes" id="UP000094056"/>
    </source>
</evidence>
<proteinExistence type="predicted"/>
<protein>
    <submittedName>
        <fullName evidence="1">Uncharacterized protein</fullName>
    </submittedName>
</protein>
<comment type="caution">
    <text evidence="1">The sequence shown here is derived from an EMBL/GenBank/DDBJ whole genome shotgun (WGS) entry which is preliminary data.</text>
</comment>
<organism evidence="1 2">
    <name type="scientific">Candidatus Scalindua rubra</name>
    <dbReference type="NCBI Taxonomy" id="1872076"/>
    <lineage>
        <taxon>Bacteria</taxon>
        <taxon>Pseudomonadati</taxon>
        <taxon>Planctomycetota</taxon>
        <taxon>Candidatus Brocadiia</taxon>
        <taxon>Candidatus Brocadiales</taxon>
        <taxon>Candidatus Scalinduaceae</taxon>
        <taxon>Candidatus Scalindua</taxon>
    </lineage>
</organism>
<dbReference type="Proteomes" id="UP000094056">
    <property type="component" value="Unassembled WGS sequence"/>
</dbReference>
<gene>
    <name evidence="1" type="ORF">SCARUB_05166</name>
</gene>
<name>A0A1E3X210_9BACT</name>
<dbReference type="EMBL" id="MAYW01000393">
    <property type="protein sequence ID" value="ODS29733.1"/>
    <property type="molecule type" value="Genomic_DNA"/>
</dbReference>